<feature type="region of interest" description="Disordered" evidence="1">
    <location>
        <begin position="139"/>
        <end position="170"/>
    </location>
</feature>
<keyword evidence="2" id="KW-0812">Transmembrane</keyword>
<evidence type="ECO:0000313" key="4">
    <source>
        <dbReference type="Proteomes" id="UP000509335"/>
    </source>
</evidence>
<feature type="compositionally biased region" description="Pro residues" evidence="1">
    <location>
        <begin position="56"/>
        <end position="80"/>
    </location>
</feature>
<evidence type="ECO:0000256" key="1">
    <source>
        <dbReference type="SAM" id="MobiDB-lite"/>
    </source>
</evidence>
<dbReference type="Proteomes" id="UP000509335">
    <property type="component" value="Chromosome"/>
</dbReference>
<feature type="transmembrane region" description="Helical" evidence="2">
    <location>
        <begin position="108"/>
        <end position="134"/>
    </location>
</feature>
<evidence type="ECO:0000313" key="3">
    <source>
        <dbReference type="EMBL" id="QLD27493.1"/>
    </source>
</evidence>
<feature type="compositionally biased region" description="Basic and acidic residues" evidence="1">
    <location>
        <begin position="158"/>
        <end position="168"/>
    </location>
</feature>
<gene>
    <name evidence="3" type="ORF">HXZ27_27485</name>
</gene>
<accession>A0A7H8XR37</accession>
<dbReference type="EMBL" id="CP058322">
    <property type="protein sequence ID" value="QLD27493.1"/>
    <property type="molecule type" value="Genomic_DNA"/>
</dbReference>
<name>A0A7H8XR37_9ACTN</name>
<dbReference type="AlphaFoldDB" id="A0A7H8XR37"/>
<evidence type="ECO:0000256" key="2">
    <source>
        <dbReference type="SAM" id="Phobius"/>
    </source>
</evidence>
<feature type="compositionally biased region" description="Acidic residues" evidence="1">
    <location>
        <begin position="354"/>
        <end position="364"/>
    </location>
</feature>
<keyword evidence="2" id="KW-0472">Membrane</keyword>
<dbReference type="KEGG" id="mcab:HXZ27_27485"/>
<reference evidence="3 4" key="1">
    <citation type="submission" date="2020-07" db="EMBL/GenBank/DDBJ databases">
        <title>A bifunctional nitrone conjugated secondary metabolite targeting the ribosome.</title>
        <authorList>
            <person name="Limbrick E.M."/>
            <person name="Graf M."/>
            <person name="Derewacz D.K."/>
            <person name="Nguyen F."/>
            <person name="Spraggins J.M."/>
            <person name="Wieland M."/>
            <person name="Ynigez-Gutierrez A.E."/>
            <person name="Reisman B.J."/>
            <person name="Zinshteyn B."/>
            <person name="McCulloch K."/>
            <person name="Iverson T.M."/>
            <person name="Green R."/>
            <person name="Wilson D.N."/>
            <person name="Bachmann B.O."/>
        </authorList>
    </citation>
    <scope>NUCLEOTIDE SEQUENCE [LARGE SCALE GENOMIC DNA]</scope>
    <source>
        <strain evidence="4">aurantiaca</strain>
    </source>
</reference>
<protein>
    <submittedName>
        <fullName evidence="3">Uncharacterized protein</fullName>
    </submittedName>
</protein>
<proteinExistence type="predicted"/>
<sequence length="364" mass="38367">MVYRYESDEDAFEGHPGSGSDLSVAWNRPPARTGPAPSRFPTPSLPRTSRIALPAAAPPPPSPPAAAYPPPPAAHRPAPPAGGYATTQPLHLPRSRRARDSGRHGARLWQVVFGGAAVLALFALCGLGGAALLADRATDPQVAPSPPAAAAPSPSATERQDIDSRDTDSAPLTVKEVFPGRQVTVDDGAEPYEVLKTQSSGSCALAASGEVADLLATLGCNQVVRASLRSPDGEHLLTAGLFNLTDKATAQRVRDRLRQLLDDREGRFRGLPAGDDTEALTEAPARVGWQVRGHYLAYCLVVRADGAPVKAADPAVREILFDLIETHLTKGVLERRATGGSAEQPTATPSERDNDSDENDSEND</sequence>
<organism evidence="3 4">
    <name type="scientific">Micromonospora carbonacea</name>
    <dbReference type="NCBI Taxonomy" id="47853"/>
    <lineage>
        <taxon>Bacteria</taxon>
        <taxon>Bacillati</taxon>
        <taxon>Actinomycetota</taxon>
        <taxon>Actinomycetes</taxon>
        <taxon>Micromonosporales</taxon>
        <taxon>Micromonosporaceae</taxon>
        <taxon>Micromonospora</taxon>
    </lineage>
</organism>
<feature type="region of interest" description="Disordered" evidence="1">
    <location>
        <begin position="1"/>
        <end position="99"/>
    </location>
</feature>
<feature type="region of interest" description="Disordered" evidence="1">
    <location>
        <begin position="334"/>
        <end position="364"/>
    </location>
</feature>
<keyword evidence="2" id="KW-1133">Transmembrane helix</keyword>